<dbReference type="GO" id="GO:0007059">
    <property type="term" value="P:chromosome segregation"/>
    <property type="evidence" value="ECO:0007669"/>
    <property type="project" value="TreeGrafter"/>
</dbReference>
<dbReference type="SMART" id="SM00470">
    <property type="entry name" value="ParB"/>
    <property type="match status" value="1"/>
</dbReference>
<evidence type="ECO:0000313" key="4">
    <source>
        <dbReference type="EMBL" id="RAK54916.1"/>
    </source>
</evidence>
<evidence type="ECO:0000256" key="1">
    <source>
        <dbReference type="ARBA" id="ARBA00006295"/>
    </source>
</evidence>
<evidence type="ECO:0000256" key="2">
    <source>
        <dbReference type="SAM" id="MobiDB-lite"/>
    </source>
</evidence>
<dbReference type="AlphaFoldDB" id="A0A328ALN0"/>
<gene>
    <name evidence="4" type="ORF">DJ017_10440</name>
</gene>
<dbReference type="Pfam" id="PF02195">
    <property type="entry name" value="ParB_N"/>
    <property type="match status" value="1"/>
</dbReference>
<dbReference type="PANTHER" id="PTHR33375">
    <property type="entry name" value="CHROMOSOME-PARTITIONING PROTEIN PARB-RELATED"/>
    <property type="match status" value="1"/>
</dbReference>
<comment type="similarity">
    <text evidence="1">Belongs to the ParB family.</text>
</comment>
<dbReference type="InterPro" id="IPR050336">
    <property type="entry name" value="Chromosome_partition/occlusion"/>
</dbReference>
<dbReference type="PANTHER" id="PTHR33375:SF7">
    <property type="entry name" value="CHROMOSOME 2-PARTITIONING PROTEIN PARB-RELATED"/>
    <property type="match status" value="1"/>
</dbReference>
<protein>
    <submittedName>
        <fullName evidence="4">Chromosome partitioning protein ParB</fullName>
    </submittedName>
</protein>
<organism evidence="4 5">
    <name type="scientific">Phenylobacterium soli</name>
    <dbReference type="NCBI Taxonomy" id="2170551"/>
    <lineage>
        <taxon>Bacteria</taxon>
        <taxon>Pseudomonadati</taxon>
        <taxon>Pseudomonadota</taxon>
        <taxon>Alphaproteobacteria</taxon>
        <taxon>Caulobacterales</taxon>
        <taxon>Caulobacteraceae</taxon>
        <taxon>Phenylobacterium</taxon>
    </lineage>
</organism>
<dbReference type="CDD" id="cd16406">
    <property type="entry name" value="ParB_N_like"/>
    <property type="match status" value="1"/>
</dbReference>
<name>A0A328ALN0_9CAUL</name>
<proteinExistence type="inferred from homology"/>
<dbReference type="Gene3D" id="1.10.10.2830">
    <property type="match status" value="1"/>
</dbReference>
<accession>A0A328ALN0</accession>
<reference evidence="5" key="1">
    <citation type="submission" date="2018-05" db="EMBL/GenBank/DDBJ databases">
        <authorList>
            <person name="Li X."/>
        </authorList>
    </citation>
    <scope>NUCLEOTIDE SEQUENCE [LARGE SCALE GENOMIC DNA]</scope>
    <source>
        <strain evidence="5">LX32</strain>
    </source>
</reference>
<evidence type="ECO:0000259" key="3">
    <source>
        <dbReference type="SMART" id="SM00470"/>
    </source>
</evidence>
<dbReference type="Gene3D" id="3.90.1530.30">
    <property type="match status" value="1"/>
</dbReference>
<dbReference type="InterPro" id="IPR041468">
    <property type="entry name" value="HTH_ParB/Spo0J"/>
</dbReference>
<keyword evidence="5" id="KW-1185">Reference proteome</keyword>
<dbReference type="FunFam" id="1.10.10.2830:FF:000001">
    <property type="entry name" value="Chromosome partitioning protein ParB"/>
    <property type="match status" value="1"/>
</dbReference>
<dbReference type="Pfam" id="PF17762">
    <property type="entry name" value="HTH_ParB"/>
    <property type="match status" value="1"/>
</dbReference>
<evidence type="ECO:0000313" key="5">
    <source>
        <dbReference type="Proteomes" id="UP000249254"/>
    </source>
</evidence>
<sequence>MTSETVTPSGAMIEVPLNKLKTSPRNARKTPHSEAAIEALAASIAAKGLLQAPVVEPELDAAGAPTGCYLVTIGEGRRRALRLRAQRKEIRKTEPVRCVVDTAHDPHEISLDENVTRSDMHPADQFEAFRELAERRGFGPEEIAARFGVSAHVVRQRLRLAAVSPKLMAIYREDGLTLDQLMAFAVSEDHERQEQVYDQLSWNRSAPVIRRAMTESKAPAHDRRAVFVGAEAYAEAGGTLLRDLFTEDGGGWFEDVALLDRLGLEKLEALAVEVRTREGWRWSSAALDYPHGHGCRRVYPRAIERSEAEQAQIAALSAEFDALVSQWESADDLPGEVDARLKYLDAALQAFGEPVAYDPEELARGGVFVVLGHDGAARIERGFIRPQDEPPAPGPEAAGEGEDAGAAGAGEGALDRPEDSAEDETAPLSERLVLELTAYRTLGLREALGSDPTLALTALVHALALRTFYPPYDQPTCLDAKLVSAYLDGHAPGAGESAAGQRIAERHAAWAARLPREAGEAWTFVRALDGGALLDLLAHCVSLGVNAVRNPLDRRPGAWSHADALAEAAGLDMRLTWTATAETYFGRVTKARILEAVREGAGDAAAERLAGLTKREMAQAAEQALAGTGWLPPLLRTALPAAEIAASLAAE</sequence>
<dbReference type="SUPFAM" id="SSF109709">
    <property type="entry name" value="KorB DNA-binding domain-like"/>
    <property type="match status" value="1"/>
</dbReference>
<feature type="domain" description="ParB-like N-terminal" evidence="3">
    <location>
        <begin position="13"/>
        <end position="115"/>
    </location>
</feature>
<dbReference type="InterPro" id="IPR036086">
    <property type="entry name" value="ParB/Sulfiredoxin_sf"/>
</dbReference>
<dbReference type="SUPFAM" id="SSF110849">
    <property type="entry name" value="ParB/Sulfiredoxin"/>
    <property type="match status" value="1"/>
</dbReference>
<dbReference type="OrthoDB" id="9813122at2"/>
<dbReference type="RefSeq" id="WP_111528666.1">
    <property type="nucleotide sequence ID" value="NZ_JBHRSG010000004.1"/>
</dbReference>
<dbReference type="EMBL" id="QFYQ01000001">
    <property type="protein sequence ID" value="RAK54916.1"/>
    <property type="molecule type" value="Genomic_DNA"/>
</dbReference>
<dbReference type="InterPro" id="IPR003115">
    <property type="entry name" value="ParB_N"/>
</dbReference>
<dbReference type="GO" id="GO:0005694">
    <property type="term" value="C:chromosome"/>
    <property type="evidence" value="ECO:0007669"/>
    <property type="project" value="TreeGrafter"/>
</dbReference>
<dbReference type="Proteomes" id="UP000249254">
    <property type="component" value="Unassembled WGS sequence"/>
</dbReference>
<comment type="caution">
    <text evidence="4">The sequence shown here is derived from an EMBL/GenBank/DDBJ whole genome shotgun (WGS) entry which is preliminary data.</text>
</comment>
<feature type="region of interest" description="Disordered" evidence="2">
    <location>
        <begin position="383"/>
        <end position="427"/>
    </location>
</feature>